<evidence type="ECO:0000313" key="2">
    <source>
        <dbReference type="Proteomes" id="UP001549920"/>
    </source>
</evidence>
<sequence>MRKLLFFSRRTFKINYTLNSKIIELDLQDIRRALVYLLDEPDDEECFICNRLRCRCAEYTLTSFRSSPSDIGMAYPLYSSTDSISELDYSYISPPDTDSEISEFDYVDFAPPPHHTSSSFEDYIDVTAAQALPTPPPANTLPTPPWDCKSQRSSPISPEAELKAYYDDLLQWVRVSHPEVTEAGPDMPFPINESINNETNMSWPPHPKSIWYVHWPEYSRDQSLFMFYRTYTAYLLNAQQNSKH</sequence>
<dbReference type="Proteomes" id="UP001549920">
    <property type="component" value="Unassembled WGS sequence"/>
</dbReference>
<name>A0ABR3H8X7_LOXSC</name>
<proteinExistence type="predicted"/>
<evidence type="ECO:0000313" key="1">
    <source>
        <dbReference type="EMBL" id="KAL0861181.1"/>
    </source>
</evidence>
<reference evidence="1 2" key="1">
    <citation type="submission" date="2024-06" db="EMBL/GenBank/DDBJ databases">
        <title>A chromosome-level genome assembly of beet webworm, Loxostege sticticalis.</title>
        <authorList>
            <person name="Zhang Y."/>
        </authorList>
    </citation>
    <scope>NUCLEOTIDE SEQUENCE [LARGE SCALE GENOMIC DNA]</scope>
    <source>
        <strain evidence="1">AQ026</strain>
        <tissue evidence="1">Whole body</tissue>
    </source>
</reference>
<accession>A0ABR3H8X7</accession>
<gene>
    <name evidence="1" type="ORF">ABMA27_009664</name>
</gene>
<dbReference type="EMBL" id="JBEUOH010000024">
    <property type="protein sequence ID" value="KAL0861181.1"/>
    <property type="molecule type" value="Genomic_DNA"/>
</dbReference>
<organism evidence="1 2">
    <name type="scientific">Loxostege sticticalis</name>
    <name type="common">Beet webworm moth</name>
    <dbReference type="NCBI Taxonomy" id="481309"/>
    <lineage>
        <taxon>Eukaryota</taxon>
        <taxon>Metazoa</taxon>
        <taxon>Ecdysozoa</taxon>
        <taxon>Arthropoda</taxon>
        <taxon>Hexapoda</taxon>
        <taxon>Insecta</taxon>
        <taxon>Pterygota</taxon>
        <taxon>Neoptera</taxon>
        <taxon>Endopterygota</taxon>
        <taxon>Lepidoptera</taxon>
        <taxon>Glossata</taxon>
        <taxon>Ditrysia</taxon>
        <taxon>Pyraloidea</taxon>
        <taxon>Crambidae</taxon>
        <taxon>Pyraustinae</taxon>
        <taxon>Loxostege</taxon>
    </lineage>
</organism>
<keyword evidence="2" id="KW-1185">Reference proteome</keyword>
<comment type="caution">
    <text evidence="1">The sequence shown here is derived from an EMBL/GenBank/DDBJ whole genome shotgun (WGS) entry which is preliminary data.</text>
</comment>
<protein>
    <submittedName>
        <fullName evidence="1">Uncharacterized protein</fullName>
    </submittedName>
</protein>